<evidence type="ECO:0000313" key="1">
    <source>
        <dbReference type="EMBL" id="CAH0057062.1"/>
    </source>
</evidence>
<reference evidence="1" key="1">
    <citation type="submission" date="2021-10" db="EMBL/GenBank/DDBJ databases">
        <authorList>
            <person name="Piombo E."/>
        </authorList>
    </citation>
    <scope>NUCLEOTIDE SEQUENCE</scope>
</reference>
<gene>
    <name evidence="1" type="ORF">CSOL1703_00006832</name>
</gene>
<dbReference type="EMBL" id="CABFOC020000074">
    <property type="protein sequence ID" value="CAH0057062.1"/>
    <property type="molecule type" value="Genomic_DNA"/>
</dbReference>
<sequence length="105" mass="11805">MKTSNHHVERVHRDLVHPPVLPKIHAHFPEHSGLITLARVLGVVAAGNYTGRCFHTASLAARTEGTPSMLIVAQSKARQNARDLTRIMIRVYNKKQEHETRTHMG</sequence>
<protein>
    <submittedName>
        <fullName evidence="1">Uncharacterized protein</fullName>
    </submittedName>
</protein>
<dbReference type="Proteomes" id="UP000775872">
    <property type="component" value="Unassembled WGS sequence"/>
</dbReference>
<evidence type="ECO:0000313" key="2">
    <source>
        <dbReference type="Proteomes" id="UP000775872"/>
    </source>
</evidence>
<dbReference type="AlphaFoldDB" id="A0A9N9ZID7"/>
<comment type="caution">
    <text evidence="1">The sequence shown here is derived from an EMBL/GenBank/DDBJ whole genome shotgun (WGS) entry which is preliminary data.</text>
</comment>
<keyword evidence="2" id="KW-1185">Reference proteome</keyword>
<proteinExistence type="predicted"/>
<accession>A0A9N9ZID7</accession>
<organism evidence="1 2">
    <name type="scientific">Clonostachys solani</name>
    <dbReference type="NCBI Taxonomy" id="160281"/>
    <lineage>
        <taxon>Eukaryota</taxon>
        <taxon>Fungi</taxon>
        <taxon>Dikarya</taxon>
        <taxon>Ascomycota</taxon>
        <taxon>Pezizomycotina</taxon>
        <taxon>Sordariomycetes</taxon>
        <taxon>Hypocreomycetidae</taxon>
        <taxon>Hypocreales</taxon>
        <taxon>Bionectriaceae</taxon>
        <taxon>Clonostachys</taxon>
    </lineage>
</organism>
<name>A0A9N9ZID7_9HYPO</name>